<dbReference type="OrthoDB" id="9796561at2"/>
<evidence type="ECO:0000256" key="9">
    <source>
        <dbReference type="ARBA" id="ARBA00032024"/>
    </source>
</evidence>
<keyword evidence="7 11" id="KW-0521">NADP</keyword>
<dbReference type="PANTHER" id="PTHR21708:SF26">
    <property type="entry name" value="2-DEHYDROPANTOATE 2-REDUCTASE"/>
    <property type="match status" value="1"/>
</dbReference>
<dbReference type="UniPathway" id="UPA00028">
    <property type="reaction ID" value="UER00004"/>
</dbReference>
<dbReference type="FunFam" id="3.40.50.720:FF:000307">
    <property type="entry name" value="2-dehydropantoate 2-reductase"/>
    <property type="match status" value="1"/>
</dbReference>
<dbReference type="GO" id="GO:0005737">
    <property type="term" value="C:cytoplasm"/>
    <property type="evidence" value="ECO:0007669"/>
    <property type="project" value="TreeGrafter"/>
</dbReference>
<comment type="function">
    <text evidence="1 11">Catalyzes the NADPH-dependent reduction of ketopantoate into pantoic acid.</text>
</comment>
<accession>A0A327JL97</accession>
<proteinExistence type="inferred from homology"/>
<dbReference type="Pfam" id="PF08546">
    <property type="entry name" value="ApbA_C"/>
    <property type="match status" value="1"/>
</dbReference>
<dbReference type="Pfam" id="PF02558">
    <property type="entry name" value="ApbA"/>
    <property type="match status" value="1"/>
</dbReference>
<dbReference type="InterPro" id="IPR013328">
    <property type="entry name" value="6PGD_dom2"/>
</dbReference>
<evidence type="ECO:0000313" key="14">
    <source>
        <dbReference type="EMBL" id="RAI27057.1"/>
    </source>
</evidence>
<organism evidence="14 15">
    <name type="scientific">Rhodoplanes elegans</name>
    <dbReference type="NCBI Taxonomy" id="29408"/>
    <lineage>
        <taxon>Bacteria</taxon>
        <taxon>Pseudomonadati</taxon>
        <taxon>Pseudomonadota</taxon>
        <taxon>Alphaproteobacteria</taxon>
        <taxon>Hyphomicrobiales</taxon>
        <taxon>Nitrobacteraceae</taxon>
        <taxon>Rhodoplanes</taxon>
    </lineage>
</organism>
<evidence type="ECO:0000256" key="11">
    <source>
        <dbReference type="RuleBase" id="RU362068"/>
    </source>
</evidence>
<evidence type="ECO:0000256" key="8">
    <source>
        <dbReference type="ARBA" id="ARBA00023002"/>
    </source>
</evidence>
<dbReference type="GO" id="GO:0008677">
    <property type="term" value="F:2-dehydropantoate 2-reductase activity"/>
    <property type="evidence" value="ECO:0007669"/>
    <property type="project" value="UniProtKB-EC"/>
</dbReference>
<evidence type="ECO:0000313" key="15">
    <source>
        <dbReference type="Proteomes" id="UP000248863"/>
    </source>
</evidence>
<dbReference type="FunFam" id="1.10.1040.10:FF:000017">
    <property type="entry name" value="2-dehydropantoate 2-reductase"/>
    <property type="match status" value="1"/>
</dbReference>
<dbReference type="InterPro" id="IPR013332">
    <property type="entry name" value="KPR_N"/>
</dbReference>
<dbReference type="EC" id="1.1.1.169" evidence="4 11"/>
<comment type="catalytic activity">
    <reaction evidence="10 11">
        <text>(R)-pantoate + NADP(+) = 2-dehydropantoate + NADPH + H(+)</text>
        <dbReference type="Rhea" id="RHEA:16233"/>
        <dbReference type="ChEBI" id="CHEBI:11561"/>
        <dbReference type="ChEBI" id="CHEBI:15378"/>
        <dbReference type="ChEBI" id="CHEBI:15980"/>
        <dbReference type="ChEBI" id="CHEBI:57783"/>
        <dbReference type="ChEBI" id="CHEBI:58349"/>
        <dbReference type="EC" id="1.1.1.169"/>
    </reaction>
</comment>
<dbReference type="NCBIfam" id="TIGR00745">
    <property type="entry name" value="apbA_panE"/>
    <property type="match status" value="1"/>
</dbReference>
<dbReference type="InterPro" id="IPR036291">
    <property type="entry name" value="NAD(P)-bd_dom_sf"/>
</dbReference>
<feature type="domain" description="Ketopantoate reductase C-terminal" evidence="13">
    <location>
        <begin position="178"/>
        <end position="298"/>
    </location>
</feature>
<keyword evidence="6 11" id="KW-0566">Pantothenate biosynthesis</keyword>
<evidence type="ECO:0000259" key="13">
    <source>
        <dbReference type="Pfam" id="PF08546"/>
    </source>
</evidence>
<dbReference type="RefSeq" id="WP_111360733.1">
    <property type="nucleotide sequence ID" value="NZ_NPEU01000875.1"/>
</dbReference>
<evidence type="ECO:0000256" key="5">
    <source>
        <dbReference type="ARBA" id="ARBA00019465"/>
    </source>
</evidence>
<comment type="similarity">
    <text evidence="3 11">Belongs to the ketopantoate reductase family.</text>
</comment>
<evidence type="ECO:0000256" key="10">
    <source>
        <dbReference type="ARBA" id="ARBA00048793"/>
    </source>
</evidence>
<comment type="caution">
    <text evidence="14">The sequence shown here is derived from an EMBL/GenBank/DDBJ whole genome shotgun (WGS) entry which is preliminary data.</text>
</comment>
<keyword evidence="8 11" id="KW-0560">Oxidoreductase</keyword>
<gene>
    <name evidence="14" type="ORF">CH338_30325</name>
</gene>
<dbReference type="EMBL" id="NPEU01000875">
    <property type="protein sequence ID" value="RAI27057.1"/>
    <property type="molecule type" value="Genomic_DNA"/>
</dbReference>
<dbReference type="InterPro" id="IPR008927">
    <property type="entry name" value="6-PGluconate_DH-like_C_sf"/>
</dbReference>
<evidence type="ECO:0000256" key="3">
    <source>
        <dbReference type="ARBA" id="ARBA00007870"/>
    </source>
</evidence>
<dbReference type="SUPFAM" id="SSF48179">
    <property type="entry name" value="6-phosphogluconate dehydrogenase C-terminal domain-like"/>
    <property type="match status" value="1"/>
</dbReference>
<dbReference type="InterPro" id="IPR051402">
    <property type="entry name" value="KPR-Related"/>
</dbReference>
<evidence type="ECO:0000256" key="7">
    <source>
        <dbReference type="ARBA" id="ARBA00022857"/>
    </source>
</evidence>
<dbReference type="InterPro" id="IPR013752">
    <property type="entry name" value="KPA_reductase"/>
</dbReference>
<dbReference type="PANTHER" id="PTHR21708">
    <property type="entry name" value="PROBABLE 2-DEHYDROPANTOATE 2-REDUCTASE"/>
    <property type="match status" value="1"/>
</dbReference>
<evidence type="ECO:0000256" key="1">
    <source>
        <dbReference type="ARBA" id="ARBA00002919"/>
    </source>
</evidence>
<evidence type="ECO:0000256" key="2">
    <source>
        <dbReference type="ARBA" id="ARBA00004994"/>
    </source>
</evidence>
<reference evidence="14 15" key="1">
    <citation type="submission" date="2017-07" db="EMBL/GenBank/DDBJ databases">
        <title>Draft Genome Sequences of Select Purple Nonsulfur Bacteria.</title>
        <authorList>
            <person name="Lasarre B."/>
            <person name="Mckinlay J.B."/>
        </authorList>
    </citation>
    <scope>NUCLEOTIDE SEQUENCE [LARGE SCALE GENOMIC DNA]</scope>
    <source>
        <strain evidence="14 15">DSM 11907</strain>
    </source>
</reference>
<dbReference type="InterPro" id="IPR003710">
    <property type="entry name" value="ApbA"/>
</dbReference>
<comment type="pathway">
    <text evidence="2 11">Cofactor biosynthesis; (R)-pantothenate biosynthesis; (R)-pantoate from 3-methyl-2-oxobutanoate: step 2/2.</text>
</comment>
<keyword evidence="15" id="KW-1185">Reference proteome</keyword>
<dbReference type="GO" id="GO:0015940">
    <property type="term" value="P:pantothenate biosynthetic process"/>
    <property type="evidence" value="ECO:0007669"/>
    <property type="project" value="UniProtKB-UniPathway"/>
</dbReference>
<evidence type="ECO:0000259" key="12">
    <source>
        <dbReference type="Pfam" id="PF02558"/>
    </source>
</evidence>
<name>A0A327JL97_9BRAD</name>
<dbReference type="SUPFAM" id="SSF51735">
    <property type="entry name" value="NAD(P)-binding Rossmann-fold domains"/>
    <property type="match status" value="1"/>
</dbReference>
<feature type="domain" description="Ketopantoate reductase N-terminal" evidence="12">
    <location>
        <begin position="3"/>
        <end position="152"/>
    </location>
</feature>
<sequence>MRIAVMGSGGLGGFFGGRLARGGADVVFVARGAHLDALRTSGLTIESPEDPFTLPSVQATDDPASIGPVDLVLFTVKLWDTEAAGRAIAPIVGPGTAVVSLQNGVQKDDMLRPIVGDAALMGAIAQISTTIARPGVIAQTGTMQRLVFGELDGSRSERAERFLAACLAGGIKAEVSTDITREIWQKFVFLVGLSALTCATRCPIGPVRENPHTRAMLLGVMQEVVAVARARGVAVPEDFPADRLAFIDTLPAGMVASMFNDLAAGRRLELPWLSGGVVDLGAAVGVPTPLNQAVRDVLILHADGRPG</sequence>
<protein>
    <recommendedName>
        <fullName evidence="5 11">2-dehydropantoate 2-reductase</fullName>
        <ecNumber evidence="4 11">1.1.1.169</ecNumber>
    </recommendedName>
    <alternativeName>
        <fullName evidence="9 11">Ketopantoate reductase</fullName>
    </alternativeName>
</protein>
<dbReference type="AlphaFoldDB" id="A0A327JL97"/>
<dbReference type="Proteomes" id="UP000248863">
    <property type="component" value="Unassembled WGS sequence"/>
</dbReference>
<dbReference type="Gene3D" id="1.10.1040.10">
    <property type="entry name" value="N-(1-d-carboxylethyl)-l-norvaline Dehydrogenase, domain 2"/>
    <property type="match status" value="1"/>
</dbReference>
<evidence type="ECO:0000256" key="6">
    <source>
        <dbReference type="ARBA" id="ARBA00022655"/>
    </source>
</evidence>
<dbReference type="Gene3D" id="3.40.50.720">
    <property type="entry name" value="NAD(P)-binding Rossmann-like Domain"/>
    <property type="match status" value="1"/>
</dbReference>
<evidence type="ECO:0000256" key="4">
    <source>
        <dbReference type="ARBA" id="ARBA00013014"/>
    </source>
</evidence>